<dbReference type="Pfam" id="PF10137">
    <property type="entry name" value="CAP12-PCTIR_TIR"/>
    <property type="match status" value="1"/>
</dbReference>
<dbReference type="InterPro" id="IPR019302">
    <property type="entry name" value="CAP12/PCTIR_TIR_dom"/>
</dbReference>
<organism evidence="2 3">
    <name type="scientific">Marinomonas primoryensis</name>
    <dbReference type="NCBI Taxonomy" id="178399"/>
    <lineage>
        <taxon>Bacteria</taxon>
        <taxon>Pseudomonadati</taxon>
        <taxon>Pseudomonadota</taxon>
        <taxon>Gammaproteobacteria</taxon>
        <taxon>Oceanospirillales</taxon>
        <taxon>Oceanospirillaceae</taxon>
        <taxon>Marinomonas</taxon>
    </lineage>
</organism>
<dbReference type="KEGG" id="mpri:MP3633_3336"/>
<protein>
    <submittedName>
        <fullName evidence="2">Nucleotide-binding protein</fullName>
    </submittedName>
</protein>
<dbReference type="AlphaFoldDB" id="A0A859CZG6"/>
<gene>
    <name evidence="2" type="ORF">MP3633_3336</name>
</gene>
<dbReference type="EMBL" id="CP054301">
    <property type="protein sequence ID" value="QKK82063.1"/>
    <property type="molecule type" value="Genomic_DNA"/>
</dbReference>
<reference evidence="2 3" key="1">
    <citation type="submission" date="2020-06" db="EMBL/GenBank/DDBJ databases">
        <authorList>
            <person name="Voronona O.L."/>
            <person name="Aksenova E.I."/>
            <person name="Kunda M.S."/>
            <person name="Semenov A.N."/>
            <person name="Ryzhova N."/>
        </authorList>
    </citation>
    <scope>NUCLEOTIDE SEQUENCE [LARGE SCALE GENOMIC DNA]</scope>
    <source>
        <strain evidence="2 3">MPKMM3633</strain>
    </source>
</reference>
<evidence type="ECO:0000259" key="1">
    <source>
        <dbReference type="Pfam" id="PF10137"/>
    </source>
</evidence>
<name>A0A859CZG6_9GAMM</name>
<accession>A0A859CZG6</accession>
<dbReference type="RefSeq" id="WP_176336354.1">
    <property type="nucleotide sequence ID" value="NZ_BAAAEF010000017.1"/>
</dbReference>
<dbReference type="Proteomes" id="UP000509371">
    <property type="component" value="Chromosome"/>
</dbReference>
<evidence type="ECO:0000313" key="3">
    <source>
        <dbReference type="Proteomes" id="UP000509371"/>
    </source>
</evidence>
<dbReference type="GO" id="GO:0050135">
    <property type="term" value="F:NADP+ nucleosidase activity"/>
    <property type="evidence" value="ECO:0007669"/>
    <property type="project" value="InterPro"/>
</dbReference>
<proteinExistence type="predicted"/>
<evidence type="ECO:0000313" key="2">
    <source>
        <dbReference type="EMBL" id="QKK82063.1"/>
    </source>
</evidence>
<sequence>MSIEFLENDFDKVSYLANLLTARATGLSAENGEFEFLRRELLQNSDVASMLPSWIKQHRNLDSFWGFIKEKYGTYAERRTYISEQFTPLLDFLEFGQSPTPVSQTTSNTSKVPPANTTTVARNKRKVFIVHGRDNEAKYEVSRFIEQLGLEVIILHEQANAGMTIIEKIEHYSNDADFALVLYTGCDHGRGVHESDVPPKNRARQNVVFEHGYLMAKLGRENVCSLVKGQIETPNDISGVVYVPLDENSGWKNSVAKELTECGYKINTFF</sequence>
<feature type="domain" description="CD-NTase-associated protein 12/Pycsar effector protein TIR" evidence="1">
    <location>
        <begin position="126"/>
        <end position="246"/>
    </location>
</feature>